<dbReference type="GO" id="GO:0005737">
    <property type="term" value="C:cytoplasm"/>
    <property type="evidence" value="ECO:0007669"/>
    <property type="project" value="UniProtKB-SubCell"/>
</dbReference>
<dbReference type="AlphaFoldDB" id="A0A2M6WR27"/>
<comment type="subunit">
    <text evidence="5">Homodimer.</text>
</comment>
<keyword evidence="3 5" id="KW-0030">Aminoacyl-tRNA synthetase</keyword>
<dbReference type="EMBL" id="PFAO01000039">
    <property type="protein sequence ID" value="PIT95251.1"/>
    <property type="molecule type" value="Genomic_DNA"/>
</dbReference>
<dbReference type="PROSITE" id="PS50862">
    <property type="entry name" value="AA_TRNA_LIGASE_II"/>
    <property type="match status" value="1"/>
</dbReference>
<dbReference type="Pfam" id="PF03129">
    <property type="entry name" value="HGTP_anticodon"/>
    <property type="match status" value="1"/>
</dbReference>
<dbReference type="PANTHER" id="PTHR43707:SF1">
    <property type="entry name" value="HISTIDINE--TRNA LIGASE, MITOCHONDRIAL-RELATED"/>
    <property type="match status" value="1"/>
</dbReference>
<comment type="caution">
    <text evidence="8">The sequence shown here is derived from an EMBL/GenBank/DDBJ whole genome shotgun (WGS) entry which is preliminary data.</text>
</comment>
<dbReference type="Pfam" id="PF13393">
    <property type="entry name" value="tRNA-synt_His"/>
    <property type="match status" value="1"/>
</dbReference>
<keyword evidence="5" id="KW-0963">Cytoplasm</keyword>
<dbReference type="InterPro" id="IPR041715">
    <property type="entry name" value="HisRS-like_core"/>
</dbReference>
<evidence type="ECO:0000256" key="4">
    <source>
        <dbReference type="ARBA" id="ARBA00047639"/>
    </source>
</evidence>
<dbReference type="GO" id="GO:0006427">
    <property type="term" value="P:histidyl-tRNA aminoacylation"/>
    <property type="evidence" value="ECO:0007669"/>
    <property type="project" value="UniProtKB-UniRule"/>
</dbReference>
<evidence type="ECO:0000256" key="2">
    <source>
        <dbReference type="ARBA" id="ARBA00022741"/>
    </source>
</evidence>
<dbReference type="InterPro" id="IPR004516">
    <property type="entry name" value="HisRS/HisZ"/>
</dbReference>
<evidence type="ECO:0000256" key="6">
    <source>
        <dbReference type="PIRSR" id="PIRSR001549-1"/>
    </source>
</evidence>
<dbReference type="Gene3D" id="3.40.50.800">
    <property type="entry name" value="Anticodon-binding domain"/>
    <property type="match status" value="1"/>
</dbReference>
<dbReference type="InterPro" id="IPR036621">
    <property type="entry name" value="Anticodon-bd_dom_sf"/>
</dbReference>
<feature type="binding site" evidence="6">
    <location>
        <position position="152"/>
    </location>
    <ligand>
        <name>L-histidine</name>
        <dbReference type="ChEBI" id="CHEBI:57595"/>
    </ligand>
</feature>
<evidence type="ECO:0000256" key="1">
    <source>
        <dbReference type="ARBA" id="ARBA00008226"/>
    </source>
</evidence>
<feature type="binding site" evidence="6">
    <location>
        <position position="148"/>
    </location>
    <ligand>
        <name>L-histidine</name>
        <dbReference type="ChEBI" id="CHEBI:57595"/>
    </ligand>
</feature>
<dbReference type="SUPFAM" id="SSF52954">
    <property type="entry name" value="Class II aaRS ABD-related"/>
    <property type="match status" value="1"/>
</dbReference>
<accession>A0A2M6WR27</accession>
<evidence type="ECO:0000313" key="9">
    <source>
        <dbReference type="Proteomes" id="UP000228964"/>
    </source>
</evidence>
<keyword evidence="5" id="KW-0067">ATP-binding</keyword>
<keyword evidence="5 8" id="KW-0436">Ligase</keyword>
<proteinExistence type="inferred from homology"/>
<feature type="binding site" evidence="6">
    <location>
        <position position="134"/>
    </location>
    <ligand>
        <name>L-histidine</name>
        <dbReference type="ChEBI" id="CHEBI:57595"/>
    </ligand>
</feature>
<dbReference type="Proteomes" id="UP000228964">
    <property type="component" value="Unassembled WGS sequence"/>
</dbReference>
<dbReference type="InterPro" id="IPR045864">
    <property type="entry name" value="aa-tRNA-synth_II/BPL/LPL"/>
</dbReference>
<protein>
    <recommendedName>
        <fullName evidence="5">Histidine--tRNA ligase</fullName>
        <ecNumber evidence="5">6.1.1.21</ecNumber>
    </recommendedName>
    <alternativeName>
        <fullName evidence="5">Histidyl-tRNA synthetase</fullName>
        <shortName evidence="5">HisRS</shortName>
    </alternativeName>
</protein>
<dbReference type="InterPro" id="IPR004154">
    <property type="entry name" value="Anticodon-bd"/>
</dbReference>
<dbReference type="GO" id="GO:0004821">
    <property type="term" value="F:histidine-tRNA ligase activity"/>
    <property type="evidence" value="ECO:0007669"/>
    <property type="project" value="UniProtKB-UniRule"/>
</dbReference>
<dbReference type="InterPro" id="IPR006195">
    <property type="entry name" value="aa-tRNA-synth_II"/>
</dbReference>
<dbReference type="SUPFAM" id="SSF55681">
    <property type="entry name" value="Class II aaRS and biotin synthetases"/>
    <property type="match status" value="1"/>
</dbReference>
<feature type="binding site" evidence="6">
    <location>
        <position position="280"/>
    </location>
    <ligand>
        <name>L-histidine</name>
        <dbReference type="ChEBI" id="CHEBI:57595"/>
    </ligand>
</feature>
<evidence type="ECO:0000313" key="8">
    <source>
        <dbReference type="EMBL" id="PIT95251.1"/>
    </source>
</evidence>
<keyword evidence="5" id="KW-0648">Protein biosynthesis</keyword>
<dbReference type="Gene3D" id="3.30.930.10">
    <property type="entry name" value="Bira Bifunctional Protein, Domain 2"/>
    <property type="match status" value="1"/>
</dbReference>
<feature type="binding site" evidence="6">
    <location>
        <begin position="103"/>
        <end position="105"/>
    </location>
    <ligand>
        <name>L-histidine</name>
        <dbReference type="ChEBI" id="CHEBI:57595"/>
    </ligand>
</feature>
<dbReference type="HAMAP" id="MF_00127">
    <property type="entry name" value="His_tRNA_synth"/>
    <property type="match status" value="1"/>
</dbReference>
<evidence type="ECO:0000256" key="5">
    <source>
        <dbReference type="HAMAP-Rule" id="MF_00127"/>
    </source>
</evidence>
<reference evidence="9" key="1">
    <citation type="submission" date="2017-09" db="EMBL/GenBank/DDBJ databases">
        <title>Depth-based differentiation of microbial function through sediment-hosted aquifers and enrichment of novel symbionts in the deep terrestrial subsurface.</title>
        <authorList>
            <person name="Probst A.J."/>
            <person name="Ladd B."/>
            <person name="Jarett J.K."/>
            <person name="Geller-Mcgrath D.E."/>
            <person name="Sieber C.M.K."/>
            <person name="Emerson J.B."/>
            <person name="Anantharaman K."/>
            <person name="Thomas B.C."/>
            <person name="Malmstrom R."/>
            <person name="Stieglmeier M."/>
            <person name="Klingl A."/>
            <person name="Woyke T."/>
            <person name="Ryan C.M."/>
            <person name="Banfield J.F."/>
        </authorList>
    </citation>
    <scope>NUCLEOTIDE SEQUENCE [LARGE SCALE GENOMIC DNA]</scope>
</reference>
<gene>
    <name evidence="5" type="primary">hisS</name>
    <name evidence="8" type="ORF">COT96_01695</name>
</gene>
<comment type="catalytic activity">
    <reaction evidence="4 5">
        <text>tRNA(His) + L-histidine + ATP = L-histidyl-tRNA(His) + AMP + diphosphate + H(+)</text>
        <dbReference type="Rhea" id="RHEA:17313"/>
        <dbReference type="Rhea" id="RHEA-COMP:9665"/>
        <dbReference type="Rhea" id="RHEA-COMP:9689"/>
        <dbReference type="ChEBI" id="CHEBI:15378"/>
        <dbReference type="ChEBI" id="CHEBI:30616"/>
        <dbReference type="ChEBI" id="CHEBI:33019"/>
        <dbReference type="ChEBI" id="CHEBI:57595"/>
        <dbReference type="ChEBI" id="CHEBI:78442"/>
        <dbReference type="ChEBI" id="CHEBI:78527"/>
        <dbReference type="ChEBI" id="CHEBI:456215"/>
        <dbReference type="EC" id="6.1.1.21"/>
    </reaction>
</comment>
<dbReference type="GO" id="GO:0005524">
    <property type="term" value="F:ATP binding"/>
    <property type="evidence" value="ECO:0007669"/>
    <property type="project" value="UniProtKB-UniRule"/>
</dbReference>
<keyword evidence="2 5" id="KW-0547">Nucleotide-binding</keyword>
<dbReference type="PIRSF" id="PIRSF001549">
    <property type="entry name" value="His-tRNA_synth"/>
    <property type="match status" value="1"/>
</dbReference>
<sequence>MPRIAKKKEKSEDIKAGRIRRSRVFSRLRGMKDVLPDEYKYWNLVNKKAIELAKTYGFRRIETPVLESCELYERSTGKTSDIVTKEMFAFIDKNGERVALRPEATPSLVRSYIEQGMFNLPQPVKLAWLGSVFRHDKPQAGRWRQFSQFNLECLGEVSPVADAQLILIAHNFFKELQVEVIIQINSIGCKECRQEYLVKLEEYYKERGKRAKLCNDCKKRLGRNSLRLLDCKEKQCQALIADAPQMVDYLCEECKNHFIKVLEYLDELDIPYNLNPYLVRGLDYYTKTVFEIWPADSEAAMNKLEDIKAEQPRQNALGGGGRYDDLVEYLGGRPTPACGFGIGIERVIAKIKEKNIPLKEDDQPDIFLAQLGEQARRKAILLFEELRRAGFQVRQAFTKDSLKSQLELANKLGVKYSIILGQKEIMDGTILIRDMESGIQEVVDYKKIRLEIEKRLNNGSK</sequence>
<dbReference type="NCBIfam" id="TIGR00442">
    <property type="entry name" value="hisS"/>
    <property type="match status" value="1"/>
</dbReference>
<dbReference type="CDD" id="cd00773">
    <property type="entry name" value="HisRS-like_core"/>
    <property type="match status" value="1"/>
</dbReference>
<dbReference type="PANTHER" id="PTHR43707">
    <property type="entry name" value="HISTIDYL-TRNA SYNTHETASE"/>
    <property type="match status" value="1"/>
</dbReference>
<comment type="similarity">
    <text evidence="1 5">Belongs to the class-II aminoacyl-tRNA synthetase family.</text>
</comment>
<dbReference type="EC" id="6.1.1.21" evidence="5"/>
<comment type="subcellular location">
    <subcellularLocation>
        <location evidence="5">Cytoplasm</location>
    </subcellularLocation>
</comment>
<organism evidence="8 9">
    <name type="scientific">Candidatus Falkowbacteria bacterium CG10_big_fil_rev_8_21_14_0_10_38_22</name>
    <dbReference type="NCBI Taxonomy" id="1974564"/>
    <lineage>
        <taxon>Bacteria</taxon>
        <taxon>Candidatus Falkowiibacteriota</taxon>
    </lineage>
</organism>
<feature type="domain" description="Aminoacyl-transfer RNA synthetases class-II family profile" evidence="7">
    <location>
        <begin position="1"/>
        <end position="364"/>
    </location>
</feature>
<dbReference type="InterPro" id="IPR015807">
    <property type="entry name" value="His-tRNA-ligase"/>
</dbReference>
<evidence type="ECO:0000259" key="7">
    <source>
        <dbReference type="PROSITE" id="PS50862"/>
    </source>
</evidence>
<evidence type="ECO:0000256" key="3">
    <source>
        <dbReference type="ARBA" id="ARBA00023146"/>
    </source>
</evidence>
<name>A0A2M6WR27_9BACT</name>
<feature type="binding site" evidence="6">
    <location>
        <begin position="284"/>
        <end position="285"/>
    </location>
    <ligand>
        <name>L-histidine</name>
        <dbReference type="ChEBI" id="CHEBI:57595"/>
    </ligand>
</feature>